<dbReference type="Proteomes" id="UP001152795">
    <property type="component" value="Unassembled WGS sequence"/>
</dbReference>
<evidence type="ECO:0000256" key="1">
    <source>
        <dbReference type="ARBA" id="ARBA00022723"/>
    </source>
</evidence>
<sequence length="297" mass="33670">MHQYPSDASLREKWVKFVQRHRHDFREPSKYASLCSTHFEDSCYTRRFAPQLEEMSTVKLNRVLIKGSIPTRDTTDIATPNILSQRGKRQMRREVMAEINDMPDTKRVKTTLGDLALPVRDSHHHSDSASMSTVVEPSTTSCDTLDYINDQALASKPVTYIEQTTGASSNVINGTAPQSKETSCCNHYKSKLQNSQRSNNRLKRRVSELKESVKEPQIQVQVPPIEYDSDSDSDVCSDDEDESCCESEPANTGKESEHEPSSDYYVWSSCGNESSDDDGDWTPRIESEDSETHDEMK</sequence>
<dbReference type="PANTHER" id="PTHR46600">
    <property type="entry name" value="THAP DOMAIN-CONTAINING"/>
    <property type="match status" value="1"/>
</dbReference>
<reference evidence="6" key="1">
    <citation type="submission" date="2020-04" db="EMBL/GenBank/DDBJ databases">
        <authorList>
            <person name="Alioto T."/>
            <person name="Alioto T."/>
            <person name="Gomez Garrido J."/>
        </authorList>
    </citation>
    <scope>NUCLEOTIDE SEQUENCE</scope>
    <source>
        <strain evidence="6">A484AB</strain>
    </source>
</reference>
<dbReference type="SMART" id="SM00692">
    <property type="entry name" value="DM3"/>
    <property type="match status" value="1"/>
</dbReference>
<evidence type="ECO:0000256" key="5">
    <source>
        <dbReference type="SAM" id="MobiDB-lite"/>
    </source>
</evidence>
<feature type="compositionally biased region" description="Basic and acidic residues" evidence="5">
    <location>
        <begin position="205"/>
        <end position="214"/>
    </location>
</feature>
<keyword evidence="2" id="KW-0863">Zinc-finger</keyword>
<evidence type="ECO:0000313" key="7">
    <source>
        <dbReference type="Proteomes" id="UP001152795"/>
    </source>
</evidence>
<gene>
    <name evidence="6" type="ORF">PACLA_8A042569</name>
</gene>
<feature type="compositionally biased region" description="Acidic residues" evidence="5">
    <location>
        <begin position="227"/>
        <end position="245"/>
    </location>
</feature>
<proteinExistence type="predicted"/>
<dbReference type="Pfam" id="PF05485">
    <property type="entry name" value="THAP"/>
    <property type="match status" value="1"/>
</dbReference>
<accession>A0A6S7LS08</accession>
<dbReference type="EMBL" id="CACRXK020029296">
    <property type="protein sequence ID" value="CAB4042003.1"/>
    <property type="molecule type" value="Genomic_DNA"/>
</dbReference>
<dbReference type="GO" id="GO:0008270">
    <property type="term" value="F:zinc ion binding"/>
    <property type="evidence" value="ECO:0007669"/>
    <property type="project" value="UniProtKB-KW"/>
</dbReference>
<dbReference type="PROSITE" id="PS50950">
    <property type="entry name" value="ZF_THAP"/>
    <property type="match status" value="1"/>
</dbReference>
<comment type="caution">
    <text evidence="6">The sequence shown here is derived from an EMBL/GenBank/DDBJ whole genome shotgun (WGS) entry which is preliminary data.</text>
</comment>
<evidence type="ECO:0000256" key="2">
    <source>
        <dbReference type="ARBA" id="ARBA00022771"/>
    </source>
</evidence>
<keyword evidence="3" id="KW-0862">Zinc</keyword>
<dbReference type="SUPFAM" id="SSF57716">
    <property type="entry name" value="Glucocorticoid receptor-like (DNA-binding domain)"/>
    <property type="match status" value="1"/>
</dbReference>
<keyword evidence="4" id="KW-0238">DNA-binding</keyword>
<dbReference type="AlphaFoldDB" id="A0A6S7LS08"/>
<evidence type="ECO:0000256" key="3">
    <source>
        <dbReference type="ARBA" id="ARBA00022833"/>
    </source>
</evidence>
<dbReference type="GO" id="GO:0043565">
    <property type="term" value="F:sequence-specific DNA binding"/>
    <property type="evidence" value="ECO:0007669"/>
    <property type="project" value="InterPro"/>
</dbReference>
<dbReference type="PANTHER" id="PTHR46600:SF11">
    <property type="entry name" value="THAP DOMAIN-CONTAINING PROTEIN 10"/>
    <property type="match status" value="1"/>
</dbReference>
<evidence type="ECO:0000256" key="4">
    <source>
        <dbReference type="ARBA" id="ARBA00023125"/>
    </source>
</evidence>
<dbReference type="InterPro" id="IPR006612">
    <property type="entry name" value="THAP_Znf"/>
</dbReference>
<dbReference type="OrthoDB" id="5988291at2759"/>
<evidence type="ECO:0000313" key="6">
    <source>
        <dbReference type="EMBL" id="CAB4042003.1"/>
    </source>
</evidence>
<dbReference type="InterPro" id="IPR026516">
    <property type="entry name" value="THAP1/10"/>
</dbReference>
<name>A0A6S7LS08_PARCT</name>
<keyword evidence="7" id="KW-1185">Reference proteome</keyword>
<protein>
    <submittedName>
        <fullName evidence="6">THAP domain-containing 2-like</fullName>
    </submittedName>
</protein>
<organism evidence="6 7">
    <name type="scientific">Paramuricea clavata</name>
    <name type="common">Red gorgonian</name>
    <name type="synonym">Violescent sea-whip</name>
    <dbReference type="NCBI Taxonomy" id="317549"/>
    <lineage>
        <taxon>Eukaryota</taxon>
        <taxon>Metazoa</taxon>
        <taxon>Cnidaria</taxon>
        <taxon>Anthozoa</taxon>
        <taxon>Octocorallia</taxon>
        <taxon>Malacalcyonacea</taxon>
        <taxon>Plexauridae</taxon>
        <taxon>Paramuricea</taxon>
    </lineage>
</organism>
<feature type="compositionally biased region" description="Acidic residues" evidence="5">
    <location>
        <begin position="288"/>
        <end position="297"/>
    </location>
</feature>
<feature type="region of interest" description="Disordered" evidence="5">
    <location>
        <begin position="192"/>
        <end position="297"/>
    </location>
</feature>
<keyword evidence="1" id="KW-0479">Metal-binding</keyword>